<name>G9E5S7_MPSP1</name>
<proteinExistence type="predicted"/>
<reference evidence="2 3" key="1">
    <citation type="submission" date="2010-12" db="EMBL/GenBank/DDBJ databases">
        <title>The Genome Sequence of Micromonas pusilla virus SP1.</title>
        <authorList>
            <consortium name="The Broad Institute Genome Sequencing Platform"/>
            <person name="Henn M.R."/>
            <person name="Suttle C."/>
            <person name="Winget D."/>
            <person name="Chan A."/>
            <person name="Levin J."/>
            <person name="Malboeuf C."/>
            <person name="Casali M."/>
            <person name="Russ C."/>
            <person name="Lennon N."/>
            <person name="Chapman S.B."/>
            <person name="Erlich R."/>
            <person name="Young S.K."/>
            <person name="Yandava C."/>
            <person name="Zeng Q."/>
            <person name="Alvarado L."/>
            <person name="Anderson S."/>
            <person name="Berlin A."/>
            <person name="Chen Z."/>
            <person name="Freedman E."/>
            <person name="Gellesch M."/>
            <person name="Goldberg J."/>
            <person name="Green L."/>
            <person name="Griggs A."/>
            <person name="Gujja S."/>
            <person name="Heilman E.R."/>
            <person name="Heiman D."/>
            <person name="Hollinger A."/>
            <person name="Howarth C."/>
            <person name="Larson L."/>
            <person name="Mehta T."/>
            <person name="Pearson M."/>
            <person name="Roberts A."/>
            <person name="Ryan E."/>
            <person name="Saif S."/>
            <person name="Shea T."/>
            <person name="Shenoy N."/>
            <person name="Sisk P."/>
            <person name="Stolte C."/>
            <person name="Sykes S."/>
            <person name="White J."/>
            <person name="Haas B."/>
            <person name="Nusbaum C."/>
            <person name="Birren B."/>
        </authorList>
    </citation>
    <scope>NUCLEOTIDE SEQUENCE [LARGE SCALE GENOMIC DNA]</scope>
    <source>
        <strain evidence="2 3">SP1</strain>
    </source>
</reference>
<evidence type="ECO:0000256" key="1">
    <source>
        <dbReference type="SAM" id="MobiDB-lite"/>
    </source>
</evidence>
<keyword evidence="3" id="KW-1185">Reference proteome</keyword>
<dbReference type="Proteomes" id="UP000232710">
    <property type="component" value="Segment"/>
</dbReference>
<dbReference type="EMBL" id="JF974320">
    <property type="protein sequence ID" value="AET84996.1"/>
    <property type="molecule type" value="Genomic_DNA"/>
</dbReference>
<protein>
    <submittedName>
        <fullName evidence="2">Uncharacterized protein</fullName>
    </submittedName>
</protein>
<organism evidence="2 3">
    <name type="scientific">Micromonas pusilla virus SP1</name>
    <name type="common">MpV-SP1</name>
    <dbReference type="NCBI Taxonomy" id="373996"/>
    <lineage>
        <taxon>Viruses</taxon>
        <taxon>Varidnaviria</taxon>
        <taxon>Bamfordvirae</taxon>
        <taxon>Nucleocytoviricota</taxon>
        <taxon>Megaviricetes</taxon>
        <taxon>Algavirales</taxon>
        <taxon>Phycodnaviridae</taxon>
        <taxon>Prasinovirus</taxon>
        <taxon>Prasinovirus micromonas</taxon>
    </lineage>
</organism>
<sequence length="240" mass="27940">MVPHQRPLPRVKYAPRPFDIKDIAPGSVVYNIMYPTHTPVMKCPKRPIYKADDYFRLLEKNNKQMGIPYVKPDIPDPIIVKKNKLPIEPTLEYIDSVQVILKVLKSGIIRVKINYAIASLYERNKKPGIKSILQAFKSHGFSQYFLDDVKRRYDRRVIFGEKVPTILDKIFNKEPVKKVKKIKIVKPVPEEEPEPEPEPEPEEEEEEEEDAVPIEEGEMDVEVEADEEQPEEDYVSDVEE</sequence>
<evidence type="ECO:0000313" key="3">
    <source>
        <dbReference type="Proteomes" id="UP000232710"/>
    </source>
</evidence>
<gene>
    <name evidence="2" type="ORF">MPXG_00198</name>
</gene>
<evidence type="ECO:0000313" key="2">
    <source>
        <dbReference type="EMBL" id="AET84996.1"/>
    </source>
</evidence>
<organismHost>
    <name type="scientific">Micromonas pusilla</name>
    <name type="common">Picoplanktonic green alga</name>
    <name type="synonym">Chromulina pusilla</name>
    <dbReference type="NCBI Taxonomy" id="38833"/>
</organismHost>
<feature type="region of interest" description="Disordered" evidence="1">
    <location>
        <begin position="187"/>
        <end position="240"/>
    </location>
</feature>
<accession>G9E5S7</accession>
<feature type="compositionally biased region" description="Acidic residues" evidence="1">
    <location>
        <begin position="190"/>
        <end position="240"/>
    </location>
</feature>